<keyword evidence="2" id="KW-0143">Chaperone</keyword>
<organism evidence="3 4">
    <name type="scientific">Papaver somniferum</name>
    <name type="common">Opium poppy</name>
    <dbReference type="NCBI Taxonomy" id="3469"/>
    <lineage>
        <taxon>Eukaryota</taxon>
        <taxon>Viridiplantae</taxon>
        <taxon>Streptophyta</taxon>
        <taxon>Embryophyta</taxon>
        <taxon>Tracheophyta</taxon>
        <taxon>Spermatophyta</taxon>
        <taxon>Magnoliopsida</taxon>
        <taxon>Ranunculales</taxon>
        <taxon>Papaveraceae</taxon>
        <taxon>Papaveroideae</taxon>
        <taxon>Papaver</taxon>
    </lineage>
</organism>
<dbReference type="GO" id="GO:0006334">
    <property type="term" value="P:nucleosome assembly"/>
    <property type="evidence" value="ECO:0007669"/>
    <property type="project" value="InterPro"/>
</dbReference>
<keyword evidence="4" id="KW-1185">Reference proteome</keyword>
<dbReference type="STRING" id="3469.A0A4Y7JP96"/>
<sequence>MYKVLHQMSGNELRLCSAFSTRKLVKTKHDNIKPKFIKEREFLEAVYMTKHDEIKVKLCEESALLEAKYQTMYEPLYSQRFNIVSGVVGVDEVTKEVEADKAVSNTVMAEIKDSSSNSDYRALHGQHDDACASSTPDVRKRVEAFLERHAYARLCIDNILMYVKVAHQMLGTELRLCLIFRYVNAFFHLA</sequence>
<dbReference type="GO" id="GO:0005634">
    <property type="term" value="C:nucleus"/>
    <property type="evidence" value="ECO:0007669"/>
    <property type="project" value="InterPro"/>
</dbReference>
<dbReference type="Gene3D" id="1.20.5.1500">
    <property type="match status" value="1"/>
</dbReference>
<evidence type="ECO:0000313" key="3">
    <source>
        <dbReference type="EMBL" id="RZC61781.1"/>
    </source>
</evidence>
<dbReference type="Proteomes" id="UP000316621">
    <property type="component" value="Chromosome 5"/>
</dbReference>
<dbReference type="Gramene" id="RZC61781">
    <property type="protein sequence ID" value="RZC61781"/>
    <property type="gene ID" value="C5167_023564"/>
</dbReference>
<evidence type="ECO:0000313" key="4">
    <source>
        <dbReference type="Proteomes" id="UP000316621"/>
    </source>
</evidence>
<comment type="similarity">
    <text evidence="1">Belongs to the nucleosome assembly protein (NAP) family.</text>
</comment>
<dbReference type="GO" id="GO:0000724">
    <property type="term" value="P:double-strand break repair via homologous recombination"/>
    <property type="evidence" value="ECO:0007669"/>
    <property type="project" value="UniProtKB-ARBA"/>
</dbReference>
<gene>
    <name evidence="3" type="ORF">C5167_023564</name>
</gene>
<dbReference type="AlphaFoldDB" id="A0A4Y7JP96"/>
<evidence type="ECO:0000256" key="2">
    <source>
        <dbReference type="ARBA" id="ARBA00023186"/>
    </source>
</evidence>
<accession>A0A4Y7JP96</accession>
<dbReference type="SUPFAM" id="SSF143113">
    <property type="entry name" value="NAP-like"/>
    <property type="match status" value="1"/>
</dbReference>
<evidence type="ECO:0000256" key="1">
    <source>
        <dbReference type="ARBA" id="ARBA00009947"/>
    </source>
</evidence>
<name>A0A4Y7JP96_PAPSO</name>
<dbReference type="InterPro" id="IPR002164">
    <property type="entry name" value="NAP_family"/>
</dbReference>
<reference evidence="3 4" key="1">
    <citation type="journal article" date="2018" name="Science">
        <title>The opium poppy genome and morphinan production.</title>
        <authorList>
            <person name="Guo L."/>
            <person name="Winzer T."/>
            <person name="Yang X."/>
            <person name="Li Y."/>
            <person name="Ning Z."/>
            <person name="He Z."/>
            <person name="Teodor R."/>
            <person name="Lu Y."/>
            <person name="Bowser T.A."/>
            <person name="Graham I.A."/>
            <person name="Ye K."/>
        </authorList>
    </citation>
    <scope>NUCLEOTIDE SEQUENCE [LARGE SCALE GENOMIC DNA]</scope>
    <source>
        <strain evidence="4">cv. HN1</strain>
        <tissue evidence="3">Leaves</tissue>
    </source>
</reference>
<proteinExistence type="inferred from homology"/>
<dbReference type="Pfam" id="PF00956">
    <property type="entry name" value="NAP"/>
    <property type="match status" value="1"/>
</dbReference>
<dbReference type="GO" id="GO:0042393">
    <property type="term" value="F:histone binding"/>
    <property type="evidence" value="ECO:0007669"/>
    <property type="project" value="UniProtKB-ARBA"/>
</dbReference>
<dbReference type="InterPro" id="IPR037231">
    <property type="entry name" value="NAP-like_sf"/>
</dbReference>
<dbReference type="EMBL" id="CM010719">
    <property type="protein sequence ID" value="RZC61781.1"/>
    <property type="molecule type" value="Genomic_DNA"/>
</dbReference>
<protein>
    <submittedName>
        <fullName evidence="3">Uncharacterized protein</fullName>
    </submittedName>
</protein>